<evidence type="ECO:0000256" key="2">
    <source>
        <dbReference type="ARBA" id="ARBA00022448"/>
    </source>
</evidence>
<evidence type="ECO:0000256" key="3">
    <source>
        <dbReference type="ARBA" id="ARBA00022475"/>
    </source>
</evidence>
<keyword evidence="7 8" id="KW-0472">Membrane</keyword>
<evidence type="ECO:0000313" key="11">
    <source>
        <dbReference type="Proteomes" id="UP001597085"/>
    </source>
</evidence>
<dbReference type="PANTHER" id="PTHR35011">
    <property type="entry name" value="2,3-DIKETO-L-GULONATE TRAP TRANSPORTER SMALL PERMEASE PROTEIN YIAM"/>
    <property type="match status" value="1"/>
</dbReference>
<feature type="transmembrane region" description="Helical" evidence="8">
    <location>
        <begin position="102"/>
        <end position="122"/>
    </location>
</feature>
<evidence type="ECO:0000256" key="7">
    <source>
        <dbReference type="ARBA" id="ARBA00023136"/>
    </source>
</evidence>
<evidence type="ECO:0000256" key="8">
    <source>
        <dbReference type="SAM" id="Phobius"/>
    </source>
</evidence>
<protein>
    <submittedName>
        <fullName evidence="10">TRAP transporter small permease</fullName>
    </submittedName>
</protein>
<dbReference type="InterPro" id="IPR055348">
    <property type="entry name" value="DctQ"/>
</dbReference>
<evidence type="ECO:0000256" key="4">
    <source>
        <dbReference type="ARBA" id="ARBA00022519"/>
    </source>
</evidence>
<accession>A0ABD6CTC7</accession>
<organism evidence="10 11">
    <name type="scientific">Halobellus rarus</name>
    <dbReference type="NCBI Taxonomy" id="1126237"/>
    <lineage>
        <taxon>Archaea</taxon>
        <taxon>Methanobacteriati</taxon>
        <taxon>Methanobacteriota</taxon>
        <taxon>Stenosarchaea group</taxon>
        <taxon>Halobacteria</taxon>
        <taxon>Halobacteriales</taxon>
        <taxon>Haloferacaceae</taxon>
        <taxon>Halobellus</taxon>
    </lineage>
</organism>
<evidence type="ECO:0000313" key="10">
    <source>
        <dbReference type="EMBL" id="MFD1600709.1"/>
    </source>
</evidence>
<gene>
    <name evidence="10" type="ORF">ACFSBX_17380</name>
</gene>
<evidence type="ECO:0000259" key="9">
    <source>
        <dbReference type="Pfam" id="PF04290"/>
    </source>
</evidence>
<keyword evidence="3" id="KW-1003">Cell membrane</keyword>
<feature type="transmembrane region" description="Helical" evidence="8">
    <location>
        <begin position="25"/>
        <end position="43"/>
    </location>
</feature>
<evidence type="ECO:0000256" key="5">
    <source>
        <dbReference type="ARBA" id="ARBA00022692"/>
    </source>
</evidence>
<name>A0ABD6CTC7_9EURY</name>
<dbReference type="Pfam" id="PF04290">
    <property type="entry name" value="DctQ"/>
    <property type="match status" value="1"/>
</dbReference>
<dbReference type="GO" id="GO:0005886">
    <property type="term" value="C:plasma membrane"/>
    <property type="evidence" value="ECO:0007669"/>
    <property type="project" value="UniProtKB-SubCell"/>
</dbReference>
<evidence type="ECO:0000256" key="1">
    <source>
        <dbReference type="ARBA" id="ARBA00004429"/>
    </source>
</evidence>
<dbReference type="InterPro" id="IPR007387">
    <property type="entry name" value="TRAP_DctQ"/>
</dbReference>
<dbReference type="EMBL" id="JBHUDK010000016">
    <property type="protein sequence ID" value="MFD1600709.1"/>
    <property type="molecule type" value="Genomic_DNA"/>
</dbReference>
<keyword evidence="4" id="KW-0997">Cell inner membrane</keyword>
<feature type="transmembrane region" description="Helical" evidence="8">
    <location>
        <begin position="64"/>
        <end position="82"/>
    </location>
</feature>
<evidence type="ECO:0000256" key="6">
    <source>
        <dbReference type="ARBA" id="ARBA00022989"/>
    </source>
</evidence>
<keyword evidence="11" id="KW-1185">Reference proteome</keyword>
<keyword evidence="2" id="KW-0813">Transport</keyword>
<proteinExistence type="predicted"/>
<dbReference type="PANTHER" id="PTHR35011:SF2">
    <property type="entry name" value="2,3-DIKETO-L-GULONATE TRAP TRANSPORTER SMALL PERMEASE PROTEIN YIAM"/>
    <property type="match status" value="1"/>
</dbReference>
<keyword evidence="6 8" id="KW-1133">Transmembrane helix</keyword>
<feature type="domain" description="Tripartite ATP-independent periplasmic transporters DctQ component" evidence="9">
    <location>
        <begin position="1"/>
        <end position="132"/>
    </location>
</feature>
<dbReference type="Proteomes" id="UP001597085">
    <property type="component" value="Unassembled WGS sequence"/>
</dbReference>
<comment type="caution">
    <text evidence="10">The sequence shown here is derived from an EMBL/GenBank/DDBJ whole genome shotgun (WGS) entry which is preliminary data.</text>
</comment>
<comment type="subcellular location">
    <subcellularLocation>
        <location evidence="1">Cell inner membrane</location>
        <topology evidence="1">Multi-pass membrane protein</topology>
    </subcellularLocation>
</comment>
<dbReference type="RefSeq" id="WP_390278571.1">
    <property type="nucleotide sequence ID" value="NZ_JBHUDK010000016.1"/>
</dbReference>
<sequence>MILITISTLGRYLFGSSIPDLITTIEIYLMVGLVFLASSRVQWNGGNVATLVIARKVPDRYRRVTLVIANILTIMALSVIVFSTASKTWELIETGATKIGVINYPTAHSWILLPIGFSLLIVRIIQQTSKLITADSVSDQLDQFSYESERDDETQTSERVKQ</sequence>
<reference evidence="10 11" key="1">
    <citation type="journal article" date="2019" name="Int. J. Syst. Evol. Microbiol.">
        <title>The Global Catalogue of Microorganisms (GCM) 10K type strain sequencing project: providing services to taxonomists for standard genome sequencing and annotation.</title>
        <authorList>
            <consortium name="The Broad Institute Genomics Platform"/>
            <consortium name="The Broad Institute Genome Sequencing Center for Infectious Disease"/>
            <person name="Wu L."/>
            <person name="Ma J."/>
        </authorList>
    </citation>
    <scope>NUCLEOTIDE SEQUENCE [LARGE SCALE GENOMIC DNA]</scope>
    <source>
        <strain evidence="10 11">CGMCC 1.12121</strain>
    </source>
</reference>
<dbReference type="AlphaFoldDB" id="A0ABD6CTC7"/>
<keyword evidence="5 8" id="KW-0812">Transmembrane</keyword>